<protein>
    <submittedName>
        <fullName evidence="1">Uncharacterized protein</fullName>
    </submittedName>
</protein>
<sequence length="229" mass="26773">MRKLYSVISENFIVETKVVDVNKIFKFVQDLYNYNKVYIAGKKIILETLNGDKKEVIDKDELSIIKKIINILKKGNKSYIHKVIVDDVPINISVVAKPKRPSGKLEDSYFEKGHNRVEQLNDEVYISLIERNVEFDKIVEENTKFFALFSGTGYDMKIGTGERNRVYDITIKKRYIKSPNDYRNLDGSVYLEYEMGESTTSDMKISKFVELYKKGYIVKDKKNLDKYLK</sequence>
<reference evidence="1 2" key="1">
    <citation type="journal article" date="2019" name="Arch. Virol.">
        <title>A novel jumbo Tenacibaculum maritimum lytic phage with head-fiber-like appendages.</title>
        <authorList>
            <person name="Kawato Y."/>
            <person name="Istiqomah I."/>
            <person name="Gaafar A.Y."/>
            <person name="Hanaoka M."/>
            <person name="Ishimaru K."/>
            <person name="Yasuike M."/>
            <person name="Nishiki I."/>
            <person name="Nakamura Y."/>
            <person name="Fujiwara A."/>
            <person name="Nakai T."/>
        </authorList>
    </citation>
    <scope>NUCLEOTIDE SEQUENCE [LARGE SCALE GENOMIC DNA]</scope>
    <source>
        <strain evidence="1 2">PTm1</strain>
    </source>
</reference>
<evidence type="ECO:0000313" key="1">
    <source>
        <dbReference type="EMBL" id="BBI90685.1"/>
    </source>
</evidence>
<organism evidence="1 2">
    <name type="scientific">Tenacibaculum phage PTm1</name>
    <dbReference type="NCBI Taxonomy" id="2547425"/>
    <lineage>
        <taxon>Viruses</taxon>
        <taxon>Duplodnaviria</taxon>
        <taxon>Heunggongvirae</taxon>
        <taxon>Uroviricota</taxon>
        <taxon>Caudoviricetes</taxon>
        <taxon>Shirahamavirus</taxon>
        <taxon>Shirahamavirus PTm1</taxon>
    </lineage>
</organism>
<dbReference type="KEGG" id="vg:55803098"/>
<dbReference type="GeneID" id="55803098"/>
<evidence type="ECO:0000313" key="2">
    <source>
        <dbReference type="Proteomes" id="UP000422648"/>
    </source>
</evidence>
<keyword evidence="2" id="KW-1185">Reference proteome</keyword>
<dbReference type="EMBL" id="AP019524">
    <property type="protein sequence ID" value="BBI90685.1"/>
    <property type="molecule type" value="Genomic_DNA"/>
</dbReference>
<proteinExistence type="predicted"/>
<accession>A0A5S9BZI6</accession>
<name>A0A5S9BZI6_9CAUD</name>
<dbReference type="Proteomes" id="UP000422648">
    <property type="component" value="Segment"/>
</dbReference>
<dbReference type="RefSeq" id="YP_009873977.1">
    <property type="nucleotide sequence ID" value="NC_049340.1"/>
</dbReference>